<organism evidence="4 5">
    <name type="scientific">Nodularia spumigena UHCC 0060</name>
    <dbReference type="NCBI Taxonomy" id="3110300"/>
    <lineage>
        <taxon>Bacteria</taxon>
        <taxon>Bacillati</taxon>
        <taxon>Cyanobacteriota</taxon>
        <taxon>Cyanophyceae</taxon>
        <taxon>Nostocales</taxon>
        <taxon>Nodulariaceae</taxon>
        <taxon>Nodularia</taxon>
    </lineage>
</organism>
<dbReference type="SUPFAM" id="SSF48452">
    <property type="entry name" value="TPR-like"/>
    <property type="match status" value="1"/>
</dbReference>
<dbReference type="InterPro" id="IPR050498">
    <property type="entry name" value="Ycf3"/>
</dbReference>
<accession>A0ABU5UUA7</accession>
<evidence type="ECO:0000313" key="4">
    <source>
        <dbReference type="EMBL" id="MEA5609384.1"/>
    </source>
</evidence>
<dbReference type="PANTHER" id="PTHR44858:SF1">
    <property type="entry name" value="UDP-N-ACETYLGLUCOSAMINE--PEPTIDE N-ACETYLGLUCOSAMINYLTRANSFERASE SPINDLY-RELATED"/>
    <property type="match status" value="1"/>
</dbReference>
<evidence type="ECO:0000256" key="3">
    <source>
        <dbReference type="PROSITE-ProRule" id="PRU00339"/>
    </source>
</evidence>
<keyword evidence="2 3" id="KW-0802">TPR repeat</keyword>
<dbReference type="RefSeq" id="WP_323244445.1">
    <property type="nucleotide sequence ID" value="NZ_JAYGHK010000048.1"/>
</dbReference>
<feature type="repeat" description="TPR" evidence="3">
    <location>
        <begin position="42"/>
        <end position="75"/>
    </location>
</feature>
<sequence>MVEPIISSFSFFTWRTCRHKLGNIQSAIDDYTQAINIDPYFAKAYQNRGIARSALGYKQDAIDDFETAANLSKKSGDETSYQKARKQISKLKST</sequence>
<reference evidence="4 5" key="1">
    <citation type="submission" date="2023-12" db="EMBL/GenBank/DDBJ databases">
        <title>Baltic Sea Cyanobacteria.</title>
        <authorList>
            <person name="Delbaje E."/>
            <person name="Fewer D.P."/>
            <person name="Shishido T.K."/>
        </authorList>
    </citation>
    <scope>NUCLEOTIDE SEQUENCE [LARGE SCALE GENOMIC DNA]</scope>
    <source>
        <strain evidence="4 5">UHCC 0060</strain>
    </source>
</reference>
<dbReference type="InterPro" id="IPR019734">
    <property type="entry name" value="TPR_rpt"/>
</dbReference>
<keyword evidence="1" id="KW-0677">Repeat</keyword>
<dbReference type="PROSITE" id="PS50005">
    <property type="entry name" value="TPR"/>
    <property type="match status" value="1"/>
</dbReference>
<dbReference type="Gene3D" id="1.25.40.10">
    <property type="entry name" value="Tetratricopeptide repeat domain"/>
    <property type="match status" value="1"/>
</dbReference>
<evidence type="ECO:0000313" key="5">
    <source>
        <dbReference type="Proteomes" id="UP001303285"/>
    </source>
</evidence>
<protein>
    <submittedName>
        <fullName evidence="4">Tetratricopeptide repeat protein</fullName>
    </submittedName>
</protein>
<name>A0ABU5UUA7_NODSP</name>
<dbReference type="SMART" id="SM00028">
    <property type="entry name" value="TPR"/>
    <property type="match status" value="2"/>
</dbReference>
<dbReference type="PANTHER" id="PTHR44858">
    <property type="entry name" value="TETRATRICOPEPTIDE REPEAT PROTEIN 6"/>
    <property type="match status" value="1"/>
</dbReference>
<evidence type="ECO:0000256" key="2">
    <source>
        <dbReference type="ARBA" id="ARBA00022803"/>
    </source>
</evidence>
<evidence type="ECO:0000256" key="1">
    <source>
        <dbReference type="ARBA" id="ARBA00022737"/>
    </source>
</evidence>
<dbReference type="InterPro" id="IPR011990">
    <property type="entry name" value="TPR-like_helical_dom_sf"/>
</dbReference>
<gene>
    <name evidence="4" type="ORF">VB695_15145</name>
</gene>
<dbReference type="Proteomes" id="UP001303285">
    <property type="component" value="Unassembled WGS sequence"/>
</dbReference>
<proteinExistence type="predicted"/>
<comment type="caution">
    <text evidence="4">The sequence shown here is derived from an EMBL/GenBank/DDBJ whole genome shotgun (WGS) entry which is preliminary data.</text>
</comment>
<dbReference type="EMBL" id="JAYGHK010000048">
    <property type="protein sequence ID" value="MEA5609384.1"/>
    <property type="molecule type" value="Genomic_DNA"/>
</dbReference>
<keyword evidence="5" id="KW-1185">Reference proteome</keyword>
<dbReference type="Pfam" id="PF13414">
    <property type="entry name" value="TPR_11"/>
    <property type="match status" value="1"/>
</dbReference>